<reference evidence="1 2" key="1">
    <citation type="submission" date="2024-04" db="EMBL/GenBank/DDBJ databases">
        <title>Phyllosticta paracitricarpa is synonymous to the EU quarantine fungus P. citricarpa based on phylogenomic analyses.</title>
        <authorList>
            <consortium name="Lawrence Berkeley National Laboratory"/>
            <person name="Van ingen-buijs V.A."/>
            <person name="Van westerhoven A.C."/>
            <person name="Haridas S."/>
            <person name="Skiadas P."/>
            <person name="Martin F."/>
            <person name="Groenewald J.Z."/>
            <person name="Crous P.W."/>
            <person name="Seidl M.F."/>
        </authorList>
    </citation>
    <scope>NUCLEOTIDE SEQUENCE [LARGE SCALE GENOMIC DNA]</scope>
    <source>
        <strain evidence="1 2">CBS 141358</strain>
    </source>
</reference>
<proteinExistence type="predicted"/>
<evidence type="ECO:0000313" key="1">
    <source>
        <dbReference type="EMBL" id="KAK7610991.1"/>
    </source>
</evidence>
<sequence length="149" mass="16657">MQRSHKRSDVVHHVADVPEELARKLKTMTNMKRSPTPSPKVAAKFNSGQSEAELYGLFINFTTSFRTSDHADKALDHNMLVCQHAFKHWMFSNISAQATKIYKTLSEETGLVLSQHLRNIFEVPLQCCSGKQEDQETAAAAAAADVEPK</sequence>
<dbReference type="Proteomes" id="UP001367316">
    <property type="component" value="Unassembled WGS sequence"/>
</dbReference>
<protein>
    <submittedName>
        <fullName evidence="1">Uncharacterized protein</fullName>
    </submittedName>
</protein>
<dbReference type="EMBL" id="JBBPBF010000015">
    <property type="protein sequence ID" value="KAK7610991.1"/>
    <property type="molecule type" value="Genomic_DNA"/>
</dbReference>
<comment type="caution">
    <text evidence="1">The sequence shown here is derived from an EMBL/GenBank/DDBJ whole genome shotgun (WGS) entry which is preliminary data.</text>
</comment>
<name>A0ABR1NA85_9PEZI</name>
<evidence type="ECO:0000313" key="2">
    <source>
        <dbReference type="Proteomes" id="UP001367316"/>
    </source>
</evidence>
<organism evidence="1 2">
    <name type="scientific">Phyllosticta paracitricarpa</name>
    <dbReference type="NCBI Taxonomy" id="2016321"/>
    <lineage>
        <taxon>Eukaryota</taxon>
        <taxon>Fungi</taxon>
        <taxon>Dikarya</taxon>
        <taxon>Ascomycota</taxon>
        <taxon>Pezizomycotina</taxon>
        <taxon>Dothideomycetes</taxon>
        <taxon>Dothideomycetes incertae sedis</taxon>
        <taxon>Botryosphaeriales</taxon>
        <taxon>Phyllostictaceae</taxon>
        <taxon>Phyllosticta</taxon>
    </lineage>
</organism>
<gene>
    <name evidence="1" type="ORF">JOL62DRAFT_556388</name>
</gene>
<accession>A0ABR1NA85</accession>
<keyword evidence="2" id="KW-1185">Reference proteome</keyword>